<dbReference type="AlphaFoldDB" id="A0A7J3X8D8"/>
<evidence type="ECO:0000256" key="1">
    <source>
        <dbReference type="SAM" id="Phobius"/>
    </source>
</evidence>
<keyword evidence="1" id="KW-1133">Transmembrane helix</keyword>
<protein>
    <submittedName>
        <fullName evidence="2">Uncharacterized protein</fullName>
    </submittedName>
</protein>
<organism evidence="2">
    <name type="scientific">Thermofilum pendens</name>
    <dbReference type="NCBI Taxonomy" id="2269"/>
    <lineage>
        <taxon>Archaea</taxon>
        <taxon>Thermoproteota</taxon>
        <taxon>Thermoprotei</taxon>
        <taxon>Thermofilales</taxon>
        <taxon>Thermofilaceae</taxon>
        <taxon>Thermofilum</taxon>
    </lineage>
</organism>
<name>A0A7J3X8D8_THEPE</name>
<gene>
    <name evidence="2" type="ORF">ENM88_06510</name>
</gene>
<keyword evidence="1" id="KW-0472">Membrane</keyword>
<dbReference type="EMBL" id="DRZM01000188">
    <property type="protein sequence ID" value="HHP05377.1"/>
    <property type="molecule type" value="Genomic_DNA"/>
</dbReference>
<feature type="transmembrane region" description="Helical" evidence="1">
    <location>
        <begin position="95"/>
        <end position="116"/>
    </location>
</feature>
<accession>A0A7J3X8D8</accession>
<evidence type="ECO:0000313" key="2">
    <source>
        <dbReference type="EMBL" id="HHP05377.1"/>
    </source>
</evidence>
<reference evidence="2" key="1">
    <citation type="journal article" date="2020" name="mSystems">
        <title>Genome- and Community-Level Interaction Insights into Carbon Utilization and Element Cycling Functions of Hydrothermarchaeota in Hydrothermal Sediment.</title>
        <authorList>
            <person name="Zhou Z."/>
            <person name="Liu Y."/>
            <person name="Xu W."/>
            <person name="Pan J."/>
            <person name="Luo Z.H."/>
            <person name="Li M."/>
        </authorList>
    </citation>
    <scope>NUCLEOTIDE SEQUENCE [LARGE SCALE GENOMIC DNA]</scope>
    <source>
        <strain evidence="2">SpSt-1125</strain>
    </source>
</reference>
<comment type="caution">
    <text evidence="2">The sequence shown here is derived from an EMBL/GenBank/DDBJ whole genome shotgun (WGS) entry which is preliminary data.</text>
</comment>
<proteinExistence type="predicted"/>
<feature type="transmembrane region" description="Helical" evidence="1">
    <location>
        <begin position="59"/>
        <end position="83"/>
    </location>
</feature>
<keyword evidence="1" id="KW-0812">Transmembrane</keyword>
<sequence>MSNKSLLKRISAAAIIALDTFMVVYAFADLFMVLYLGYSMPRGAVPWYYQKQIMSDGCIVWHVDTTPALVLASLIAPMGGIVFDRRITTKRRRGIAPIIIVITAGAILSAAGAITAKSFLYCPLSCKQWTCNGIPPYECSSFPTQYCKCKP</sequence>
<feature type="transmembrane region" description="Helical" evidence="1">
    <location>
        <begin position="12"/>
        <end position="39"/>
    </location>
</feature>